<organism evidence="1">
    <name type="scientific">Eutreptiella gymnastica</name>
    <dbReference type="NCBI Taxonomy" id="73025"/>
    <lineage>
        <taxon>Eukaryota</taxon>
        <taxon>Discoba</taxon>
        <taxon>Euglenozoa</taxon>
        <taxon>Euglenida</taxon>
        <taxon>Spirocuta</taxon>
        <taxon>Euglenophyceae</taxon>
        <taxon>Eutreptiales</taxon>
        <taxon>Eutreptiaceae</taxon>
        <taxon>Eutreptiella</taxon>
    </lineage>
</organism>
<sequence length="136" mass="14712">MNTFCGKRVAAHAGLQHSDWDTHCQCDPHRFHCCCCCLAACSQPQTLQTLQVHVSLGALSGGTGPLAPLHLSPCSLSMWLPTTHCTTNLCITLDLCEETVGCAQPTFVLHYCSYVVCTHTCRTVTLRHTVGQIPSA</sequence>
<name>A0A7S4LHW0_9EUGL</name>
<accession>A0A7S4LHW0</accession>
<dbReference type="AlphaFoldDB" id="A0A7S4LHW0"/>
<protein>
    <submittedName>
        <fullName evidence="1">Uncharacterized protein</fullName>
    </submittedName>
</protein>
<gene>
    <name evidence="1" type="ORF">EGYM00163_LOCUS41826</name>
</gene>
<reference evidence="1" key="1">
    <citation type="submission" date="2021-01" db="EMBL/GenBank/DDBJ databases">
        <authorList>
            <person name="Corre E."/>
            <person name="Pelletier E."/>
            <person name="Niang G."/>
            <person name="Scheremetjew M."/>
            <person name="Finn R."/>
            <person name="Kale V."/>
            <person name="Holt S."/>
            <person name="Cochrane G."/>
            <person name="Meng A."/>
            <person name="Brown T."/>
            <person name="Cohen L."/>
        </authorList>
    </citation>
    <scope>NUCLEOTIDE SEQUENCE</scope>
    <source>
        <strain evidence="1">CCMP1594</strain>
    </source>
</reference>
<dbReference type="EMBL" id="HBJA01121535">
    <property type="protein sequence ID" value="CAE0830545.1"/>
    <property type="molecule type" value="Transcribed_RNA"/>
</dbReference>
<proteinExistence type="predicted"/>
<evidence type="ECO:0000313" key="1">
    <source>
        <dbReference type="EMBL" id="CAE0830545.1"/>
    </source>
</evidence>